<feature type="compositionally biased region" description="Polar residues" evidence="1">
    <location>
        <begin position="95"/>
        <end position="104"/>
    </location>
</feature>
<comment type="caution">
    <text evidence="2">The sequence shown here is derived from an EMBL/GenBank/DDBJ whole genome shotgun (WGS) entry which is preliminary data.</text>
</comment>
<dbReference type="PANTHER" id="PTHR46601:SF1">
    <property type="entry name" value="ADF-H DOMAIN-CONTAINING PROTEIN"/>
    <property type="match status" value="1"/>
</dbReference>
<evidence type="ECO:0000313" key="2">
    <source>
        <dbReference type="EMBL" id="KAK6175922.1"/>
    </source>
</evidence>
<gene>
    <name evidence="2" type="ORF">SNE40_014297</name>
</gene>
<evidence type="ECO:0000313" key="3">
    <source>
        <dbReference type="Proteomes" id="UP001347796"/>
    </source>
</evidence>
<dbReference type="Proteomes" id="UP001347796">
    <property type="component" value="Unassembled WGS sequence"/>
</dbReference>
<accession>A0AAN8JE16</accession>
<dbReference type="AlphaFoldDB" id="A0AAN8JE16"/>
<proteinExistence type="predicted"/>
<feature type="region of interest" description="Disordered" evidence="1">
    <location>
        <begin position="95"/>
        <end position="115"/>
    </location>
</feature>
<organism evidence="2 3">
    <name type="scientific">Patella caerulea</name>
    <name type="common">Rayed Mediterranean limpet</name>
    <dbReference type="NCBI Taxonomy" id="87958"/>
    <lineage>
        <taxon>Eukaryota</taxon>
        <taxon>Metazoa</taxon>
        <taxon>Spiralia</taxon>
        <taxon>Lophotrochozoa</taxon>
        <taxon>Mollusca</taxon>
        <taxon>Gastropoda</taxon>
        <taxon>Patellogastropoda</taxon>
        <taxon>Patelloidea</taxon>
        <taxon>Patellidae</taxon>
        <taxon>Patella</taxon>
    </lineage>
</organism>
<keyword evidence="3" id="KW-1185">Reference proteome</keyword>
<protein>
    <submittedName>
        <fullName evidence="2">Uncharacterized protein</fullName>
    </submittedName>
</protein>
<sequence length="654" mass="75435">MVELLNITPKRAKSVKRQLLIGNVLIDEISKAKQKNKSSVLNIIAGKVVKKYRCLKGVSQSTGLSRGTISKYASKTVTIRKSVTRRCQKEVTEFFNRNDNSKTNPGKKDSKKCEDGETKQTKVLTDYLANLHQKFLTENPTYELSLATFCRLRPKNILTVKFTSRQACLCIRHQNMALKMQCLRKLSVPVSDNPERNLDLNDNIDELTKIIPDNKEINYNTWKRVDGEKNIKKMKLVNVNLKKSEFIGIIKTELEDFRLHVYRMKEQYQQMRRLKEQLPPNHMIVQMDFAENYTCRSVDEIQSAYWHQTAVTLHPAVAYFKLDGSLQHRSFVVISNELAHNTSTVWSILDILVPQLKQIDANLEYIHYWTDSPSSQYRNKHIFHVIANHVELFNVAARWNYFEAGHGKGPCDGLGGATKRFADEAIKMGAAVIQDAADFFAWASTSTMREVKFLWLERDACQQKLEVTSCLKIKPIKGTMKYHAVSSNDTRSINVRETSCYCHDCLTGEVCSHWDLHILDYKRNTTVRDEQQRQQSVPNTTNNAIIHETVDSNTGLQQVSCKDGDFVACVYDRKWYIGFVSEVDEDDVNVSFMQASKAMFKWPQPPDEIWVDKNNILCTIRRPEPFGKFSRVFTINDEDRCNIENMYTMFPNTP</sequence>
<feature type="compositionally biased region" description="Basic and acidic residues" evidence="1">
    <location>
        <begin position="106"/>
        <end position="115"/>
    </location>
</feature>
<dbReference type="EMBL" id="JAZGQO010000010">
    <property type="protein sequence ID" value="KAK6175922.1"/>
    <property type="molecule type" value="Genomic_DNA"/>
</dbReference>
<name>A0AAN8JE16_PATCE</name>
<evidence type="ECO:0000256" key="1">
    <source>
        <dbReference type="SAM" id="MobiDB-lite"/>
    </source>
</evidence>
<reference evidence="2 3" key="1">
    <citation type="submission" date="2024-01" db="EMBL/GenBank/DDBJ databases">
        <title>The genome of the rayed Mediterranean limpet Patella caerulea (Linnaeus, 1758).</title>
        <authorList>
            <person name="Anh-Thu Weber A."/>
            <person name="Halstead-Nussloch G."/>
        </authorList>
    </citation>
    <scope>NUCLEOTIDE SEQUENCE [LARGE SCALE GENOMIC DNA]</scope>
    <source>
        <strain evidence="2">AATW-2023a</strain>
        <tissue evidence="2">Whole specimen</tissue>
    </source>
</reference>
<dbReference type="PANTHER" id="PTHR46601">
    <property type="entry name" value="ULP_PROTEASE DOMAIN-CONTAINING PROTEIN"/>
    <property type="match status" value="1"/>
</dbReference>